<evidence type="ECO:0000313" key="3">
    <source>
        <dbReference type="EMBL" id="GFE07257.1"/>
    </source>
</evidence>
<feature type="domain" description="Macro" evidence="2">
    <location>
        <begin position="32"/>
        <end position="71"/>
    </location>
</feature>
<dbReference type="OrthoDB" id="6194521at2"/>
<comment type="caution">
    <text evidence="3">The sequence shown here is derived from an EMBL/GenBank/DDBJ whole genome shotgun (WGS) entry which is preliminary data.</text>
</comment>
<feature type="compositionally biased region" description="Basic and acidic residues" evidence="1">
    <location>
        <begin position="9"/>
        <end position="18"/>
    </location>
</feature>
<dbReference type="InterPro" id="IPR002589">
    <property type="entry name" value="Macro_dom"/>
</dbReference>
<dbReference type="Proteomes" id="UP000435837">
    <property type="component" value="Unassembled WGS sequence"/>
</dbReference>
<name>A0A640S885_9ACTN</name>
<dbReference type="AlphaFoldDB" id="A0A640S885"/>
<evidence type="ECO:0000259" key="2">
    <source>
        <dbReference type="Pfam" id="PF01661"/>
    </source>
</evidence>
<evidence type="ECO:0000256" key="1">
    <source>
        <dbReference type="SAM" id="MobiDB-lite"/>
    </source>
</evidence>
<dbReference type="SUPFAM" id="SSF52949">
    <property type="entry name" value="Macro domain-like"/>
    <property type="match status" value="1"/>
</dbReference>
<dbReference type="InterPro" id="IPR043472">
    <property type="entry name" value="Macro_dom-like"/>
</dbReference>
<dbReference type="Gene3D" id="3.40.220.10">
    <property type="entry name" value="Leucine Aminopeptidase, subunit E, domain 1"/>
    <property type="match status" value="1"/>
</dbReference>
<reference evidence="3 4" key="1">
    <citation type="submission" date="2019-12" db="EMBL/GenBank/DDBJ databases">
        <title>Whole genome shotgun sequence of Streptomyces caniferus NBRC 15389.</title>
        <authorList>
            <person name="Ichikawa N."/>
            <person name="Kimura A."/>
            <person name="Kitahashi Y."/>
            <person name="Komaki H."/>
            <person name="Tamura T."/>
        </authorList>
    </citation>
    <scope>NUCLEOTIDE SEQUENCE [LARGE SCALE GENOMIC DNA]</scope>
    <source>
        <strain evidence="3 4">NBRC 15389</strain>
    </source>
</reference>
<dbReference type="Pfam" id="PF01661">
    <property type="entry name" value="Macro"/>
    <property type="match status" value="1"/>
</dbReference>
<protein>
    <recommendedName>
        <fullName evidence="2">Macro domain-containing protein</fullName>
    </recommendedName>
</protein>
<sequence length="110" mass="11567">MRHGTRRPPRAEAGDRPHGLILGSPFPAETELGGGGVDGAMHRRGGPEVLAECRDLRASKYGGGLAAVAITAVDTVRVEIEATPDTFGEIRFVVFDGHARQACEAAFVGE</sequence>
<dbReference type="EMBL" id="BLIN01000005">
    <property type="protein sequence ID" value="GFE07257.1"/>
    <property type="molecule type" value="Genomic_DNA"/>
</dbReference>
<proteinExistence type="predicted"/>
<evidence type="ECO:0000313" key="4">
    <source>
        <dbReference type="Proteomes" id="UP000435837"/>
    </source>
</evidence>
<organism evidence="3 4">
    <name type="scientific">Streptomyces caniferus</name>
    <dbReference type="NCBI Taxonomy" id="285557"/>
    <lineage>
        <taxon>Bacteria</taxon>
        <taxon>Bacillati</taxon>
        <taxon>Actinomycetota</taxon>
        <taxon>Actinomycetes</taxon>
        <taxon>Kitasatosporales</taxon>
        <taxon>Streptomycetaceae</taxon>
        <taxon>Streptomyces</taxon>
    </lineage>
</organism>
<accession>A0A640S885</accession>
<feature type="region of interest" description="Disordered" evidence="1">
    <location>
        <begin position="1"/>
        <end position="20"/>
    </location>
</feature>
<gene>
    <name evidence="3" type="ORF">Scani_35250</name>
</gene>